<organism evidence="3 4">
    <name type="scientific">Teredinibacter turnerae (strain ATCC 39867 / T7901)</name>
    <dbReference type="NCBI Taxonomy" id="377629"/>
    <lineage>
        <taxon>Bacteria</taxon>
        <taxon>Pseudomonadati</taxon>
        <taxon>Pseudomonadota</taxon>
        <taxon>Gammaproteobacteria</taxon>
        <taxon>Cellvibrionales</taxon>
        <taxon>Cellvibrionaceae</taxon>
        <taxon>Teredinibacter</taxon>
    </lineage>
</organism>
<protein>
    <submittedName>
        <fullName evidence="3">Uncharacterized protein</fullName>
    </submittedName>
</protein>
<reference evidence="3 4" key="1">
    <citation type="journal article" date="2009" name="PLoS ONE">
        <title>The complete genome of Teredinibacter turnerae T7901: an intracellular endosymbiont of marine wood-boring bivalves (shipworms).</title>
        <authorList>
            <person name="Yang J.C."/>
            <person name="Madupu R."/>
            <person name="Durkin A.S."/>
            <person name="Ekborg N.A."/>
            <person name="Pedamallu C.S."/>
            <person name="Hostetler J.B."/>
            <person name="Radune D."/>
            <person name="Toms B.S."/>
            <person name="Henrissat B."/>
            <person name="Coutinho P.M."/>
            <person name="Schwarz S."/>
            <person name="Field L."/>
            <person name="Trindade-Silva A.E."/>
            <person name="Soares C.A.G."/>
            <person name="Elshahawi S."/>
            <person name="Hanora A."/>
            <person name="Schmidt E.W."/>
            <person name="Haygood M.G."/>
            <person name="Posfai J."/>
            <person name="Benner J."/>
            <person name="Madinger C."/>
            <person name="Nove J."/>
            <person name="Anton B."/>
            <person name="Chaudhary K."/>
            <person name="Foster J."/>
            <person name="Holman A."/>
            <person name="Kumar S."/>
            <person name="Lessard P.A."/>
            <person name="Luyten Y.A."/>
            <person name="Slatko B."/>
            <person name="Wood N."/>
            <person name="Wu B."/>
            <person name="Teplitski M."/>
            <person name="Mougous J.D."/>
            <person name="Ward N."/>
            <person name="Eisen J.A."/>
            <person name="Badger J.H."/>
            <person name="Distel D.L."/>
        </authorList>
    </citation>
    <scope>NUCLEOTIDE SEQUENCE [LARGE SCALE GENOMIC DNA]</scope>
    <source>
        <strain evidence="4">ATCC 39867 / T7901</strain>
    </source>
</reference>
<keyword evidence="2" id="KW-0472">Membrane</keyword>
<dbReference type="RefSeq" id="WP_015819158.1">
    <property type="nucleotide sequence ID" value="NC_012997.1"/>
</dbReference>
<gene>
    <name evidence="3" type="ordered locus">TERTU_1144</name>
</gene>
<proteinExistence type="predicted"/>
<evidence type="ECO:0000313" key="3">
    <source>
        <dbReference type="EMBL" id="ACR13045.1"/>
    </source>
</evidence>
<keyword evidence="2" id="KW-1133">Transmembrane helix</keyword>
<feature type="coiled-coil region" evidence="1">
    <location>
        <begin position="264"/>
        <end position="402"/>
    </location>
</feature>
<dbReference type="EMBL" id="CP001614">
    <property type="protein sequence ID" value="ACR13045.1"/>
    <property type="molecule type" value="Genomic_DNA"/>
</dbReference>
<keyword evidence="1" id="KW-0175">Coiled coil</keyword>
<feature type="coiled-coil region" evidence="1">
    <location>
        <begin position="29"/>
        <end position="56"/>
    </location>
</feature>
<evidence type="ECO:0000256" key="1">
    <source>
        <dbReference type="SAM" id="Coils"/>
    </source>
</evidence>
<dbReference type="Proteomes" id="UP000009080">
    <property type="component" value="Chromosome"/>
</dbReference>
<dbReference type="KEGG" id="ttu:TERTU_1144"/>
<keyword evidence="2" id="KW-0812">Transmembrane</keyword>
<feature type="coiled-coil region" evidence="1">
    <location>
        <begin position="152"/>
        <end position="217"/>
    </location>
</feature>
<dbReference type="HOGENOM" id="CLU_674270_0_0_6"/>
<feature type="transmembrane region" description="Helical" evidence="2">
    <location>
        <begin position="6"/>
        <end position="27"/>
    </location>
</feature>
<keyword evidence="4" id="KW-1185">Reference proteome</keyword>
<dbReference type="eggNOG" id="ENOG502ZXCU">
    <property type="taxonomic scope" value="Bacteria"/>
</dbReference>
<evidence type="ECO:0000256" key="2">
    <source>
        <dbReference type="SAM" id="Phobius"/>
    </source>
</evidence>
<dbReference type="AlphaFoldDB" id="C5BR60"/>
<evidence type="ECO:0000313" key="4">
    <source>
        <dbReference type="Proteomes" id="UP000009080"/>
    </source>
</evidence>
<name>C5BR60_TERTT</name>
<accession>C5BR60</accession>
<dbReference type="OrthoDB" id="6381440at2"/>
<sequence length="408" mass="46419">MLISNLYLIAAAELAALLIGVCVFLLVQNRSLSKLVKRLRERLAELIDDLRHAHAHSKAAEESAADGTYIKHLDRHIALTKKHHKSLEPGPEIVLDLDPDAPSPRRVAALRYMLLLAEKEACGTEKTNWKVLERKYEQLLAFNTTYGSPSGAESDSSEIDTLREELVAAKKRINNLERFRALYFDLEDKWENSRDTAEQQFNELAELTAELEGASGAEALLKGYQKNYLELGRLIENGVDGASLMGERRTDSNASEVSHLRAVAADQHRIINELQRKLQEAKTVEQTQQIVNDLQGQLQKQIRFVQESETCIQLLEDELNTANKENEQLKSRLSQVPNLKLQMKELRDKNNEYEIKLHTLQVDNHRLNARKPPATGANGEEVQRLKKEISDLETKYAELEEKFLDLKI</sequence>
<dbReference type="STRING" id="377629.TERTU_1144"/>